<evidence type="ECO:0000256" key="6">
    <source>
        <dbReference type="ARBA" id="ARBA00023242"/>
    </source>
</evidence>
<proteinExistence type="inferred from homology"/>
<keyword evidence="3" id="KW-0597">Phosphoprotein</keyword>
<protein>
    <submittedName>
        <fullName evidence="9">Heat stress transcription factor B-4</fullName>
    </submittedName>
</protein>
<dbReference type="InterPro" id="IPR036388">
    <property type="entry name" value="WH-like_DNA-bd_sf"/>
</dbReference>
<reference evidence="9 10" key="1">
    <citation type="journal article" date="2022" name="Nat. Plants">
        <title>Genomes of leafy and leafless Platanthera orchids illuminate the evolution of mycoheterotrophy.</title>
        <authorList>
            <person name="Li M.H."/>
            <person name="Liu K.W."/>
            <person name="Li Z."/>
            <person name="Lu H.C."/>
            <person name="Ye Q.L."/>
            <person name="Zhang D."/>
            <person name="Wang J.Y."/>
            <person name="Li Y.F."/>
            <person name="Zhong Z.M."/>
            <person name="Liu X."/>
            <person name="Yu X."/>
            <person name="Liu D.K."/>
            <person name="Tu X.D."/>
            <person name="Liu B."/>
            <person name="Hao Y."/>
            <person name="Liao X.Y."/>
            <person name="Jiang Y.T."/>
            <person name="Sun W.H."/>
            <person name="Chen J."/>
            <person name="Chen Y.Q."/>
            <person name="Ai Y."/>
            <person name="Zhai J.W."/>
            <person name="Wu S.S."/>
            <person name="Zhou Z."/>
            <person name="Hsiao Y.Y."/>
            <person name="Wu W.L."/>
            <person name="Chen Y.Y."/>
            <person name="Lin Y.F."/>
            <person name="Hsu J.L."/>
            <person name="Li C.Y."/>
            <person name="Wang Z.W."/>
            <person name="Zhao X."/>
            <person name="Zhong W.Y."/>
            <person name="Ma X.K."/>
            <person name="Ma L."/>
            <person name="Huang J."/>
            <person name="Chen G.Z."/>
            <person name="Huang M.Z."/>
            <person name="Huang L."/>
            <person name="Peng D.H."/>
            <person name="Luo Y.B."/>
            <person name="Zou S.Q."/>
            <person name="Chen S.P."/>
            <person name="Lan S."/>
            <person name="Tsai W.C."/>
            <person name="Van de Peer Y."/>
            <person name="Liu Z.J."/>
        </authorList>
    </citation>
    <scope>NUCLEOTIDE SEQUENCE [LARGE SCALE GENOMIC DNA]</scope>
    <source>
        <strain evidence="9">Lor288</strain>
    </source>
</reference>
<evidence type="ECO:0000256" key="2">
    <source>
        <dbReference type="ARBA" id="ARBA00011233"/>
    </source>
</evidence>
<comment type="caution">
    <text evidence="9">The sequence shown here is derived from an EMBL/GenBank/DDBJ whole genome shotgun (WGS) entry which is preliminary data.</text>
</comment>
<keyword evidence="5" id="KW-0238">DNA-binding</keyword>
<gene>
    <name evidence="9" type="primary">HSFB4</name>
    <name evidence="9" type="ORF">KSP40_PGU006816</name>
</gene>
<evidence type="ECO:0000256" key="1">
    <source>
        <dbReference type="ARBA" id="ARBA00004123"/>
    </source>
</evidence>
<comment type="similarity">
    <text evidence="7">Belongs to the HSF family.</text>
</comment>
<evidence type="ECO:0000256" key="7">
    <source>
        <dbReference type="RuleBase" id="RU004020"/>
    </source>
</evidence>
<dbReference type="PROSITE" id="PS00434">
    <property type="entry name" value="HSF_DOMAIN"/>
    <property type="match status" value="1"/>
</dbReference>
<dbReference type="Proteomes" id="UP001412067">
    <property type="component" value="Unassembled WGS sequence"/>
</dbReference>
<dbReference type="EMBL" id="JBBWWR010000011">
    <property type="protein sequence ID" value="KAK8959783.1"/>
    <property type="molecule type" value="Genomic_DNA"/>
</dbReference>
<evidence type="ECO:0000256" key="5">
    <source>
        <dbReference type="ARBA" id="ARBA00023125"/>
    </source>
</evidence>
<dbReference type="InterPro" id="IPR000232">
    <property type="entry name" value="HSF_DNA-bd"/>
</dbReference>
<keyword evidence="4" id="KW-0346">Stress response</keyword>
<sequence>MAFLGESYREMVKSSEIDPKSNAPAPFLTKTYQLVDDSSTDRVISWGEHCTTFIVWRPQEFARDLLPKYFKHNNFSSFVRQLNTYGFRKIVAERWEFANDFFRKGEKHLLSEIHRRKASQQPQQYINSPTTFECQGEISSWIELPLPQPNTDSNPFISALSKDNERLRRNNSYLLSELTHMKKLYNDIIYFVQNHVGTASNEQRMVSSRLCRLVEIDPCGDQTGNCESEMQLSENYESSLKMNEDFDGAVKIFGVSLHGKKGLHSESVGCRD</sequence>
<name>A0ABR2M9F1_9ASPA</name>
<keyword evidence="6" id="KW-0539">Nucleus</keyword>
<dbReference type="InterPro" id="IPR036390">
    <property type="entry name" value="WH_DNA-bd_sf"/>
</dbReference>
<dbReference type="PANTHER" id="PTHR10015">
    <property type="entry name" value="HEAT SHOCK TRANSCRIPTION FACTOR"/>
    <property type="match status" value="1"/>
</dbReference>
<evidence type="ECO:0000313" key="10">
    <source>
        <dbReference type="Proteomes" id="UP001412067"/>
    </source>
</evidence>
<organism evidence="9 10">
    <name type="scientific">Platanthera guangdongensis</name>
    <dbReference type="NCBI Taxonomy" id="2320717"/>
    <lineage>
        <taxon>Eukaryota</taxon>
        <taxon>Viridiplantae</taxon>
        <taxon>Streptophyta</taxon>
        <taxon>Embryophyta</taxon>
        <taxon>Tracheophyta</taxon>
        <taxon>Spermatophyta</taxon>
        <taxon>Magnoliopsida</taxon>
        <taxon>Liliopsida</taxon>
        <taxon>Asparagales</taxon>
        <taxon>Orchidaceae</taxon>
        <taxon>Orchidoideae</taxon>
        <taxon>Orchideae</taxon>
        <taxon>Orchidinae</taxon>
        <taxon>Platanthera</taxon>
    </lineage>
</organism>
<evidence type="ECO:0000256" key="4">
    <source>
        <dbReference type="ARBA" id="ARBA00023016"/>
    </source>
</evidence>
<dbReference type="SMART" id="SM00415">
    <property type="entry name" value="HSF"/>
    <property type="match status" value="1"/>
</dbReference>
<dbReference type="Gene3D" id="1.10.10.10">
    <property type="entry name" value="Winged helix-like DNA-binding domain superfamily/Winged helix DNA-binding domain"/>
    <property type="match status" value="1"/>
</dbReference>
<dbReference type="Pfam" id="PF00447">
    <property type="entry name" value="HSF_DNA-bind"/>
    <property type="match status" value="1"/>
</dbReference>
<dbReference type="PRINTS" id="PR00056">
    <property type="entry name" value="HSFDOMAIN"/>
</dbReference>
<keyword evidence="10" id="KW-1185">Reference proteome</keyword>
<evidence type="ECO:0000313" key="9">
    <source>
        <dbReference type="EMBL" id="KAK8959783.1"/>
    </source>
</evidence>
<feature type="domain" description="HSF-type DNA-binding" evidence="8">
    <location>
        <begin position="66"/>
        <end position="90"/>
    </location>
</feature>
<dbReference type="SUPFAM" id="SSF46785">
    <property type="entry name" value="Winged helix' DNA-binding domain"/>
    <property type="match status" value="1"/>
</dbReference>
<evidence type="ECO:0000256" key="3">
    <source>
        <dbReference type="ARBA" id="ARBA00022553"/>
    </source>
</evidence>
<dbReference type="PANTHER" id="PTHR10015:SF304">
    <property type="entry name" value="HEAT STRESS TRANSCRIPTION FACTOR B-4B"/>
    <property type="match status" value="1"/>
</dbReference>
<evidence type="ECO:0000259" key="8">
    <source>
        <dbReference type="PROSITE" id="PS00434"/>
    </source>
</evidence>
<comment type="subunit">
    <text evidence="2">Homotrimer.</text>
</comment>
<accession>A0ABR2M9F1</accession>
<comment type="subcellular location">
    <subcellularLocation>
        <location evidence="1">Nucleus</location>
    </subcellularLocation>
</comment>